<feature type="region of interest" description="Disordered" evidence="8">
    <location>
        <begin position="678"/>
        <end position="707"/>
    </location>
</feature>
<dbReference type="GO" id="GO:0000978">
    <property type="term" value="F:RNA polymerase II cis-regulatory region sequence-specific DNA binding"/>
    <property type="evidence" value="ECO:0007669"/>
    <property type="project" value="TreeGrafter"/>
</dbReference>
<evidence type="ECO:0000256" key="5">
    <source>
        <dbReference type="ARBA" id="ARBA00022833"/>
    </source>
</evidence>
<organism evidence="11 12">
    <name type="scientific">Albula glossodonta</name>
    <name type="common">roundjaw bonefish</name>
    <dbReference type="NCBI Taxonomy" id="121402"/>
    <lineage>
        <taxon>Eukaryota</taxon>
        <taxon>Metazoa</taxon>
        <taxon>Chordata</taxon>
        <taxon>Craniata</taxon>
        <taxon>Vertebrata</taxon>
        <taxon>Euteleostomi</taxon>
        <taxon>Actinopterygii</taxon>
        <taxon>Neopterygii</taxon>
        <taxon>Teleostei</taxon>
        <taxon>Albuliformes</taxon>
        <taxon>Albulidae</taxon>
        <taxon>Albula</taxon>
    </lineage>
</organism>
<comment type="subcellular location">
    <subcellularLocation>
        <location evidence="1">Nucleus</location>
    </subcellularLocation>
</comment>
<feature type="region of interest" description="Disordered" evidence="8">
    <location>
        <begin position="135"/>
        <end position="274"/>
    </location>
</feature>
<evidence type="ECO:0000313" key="11">
    <source>
        <dbReference type="EMBL" id="KAG9333712.1"/>
    </source>
</evidence>
<dbReference type="SUPFAM" id="SSF57667">
    <property type="entry name" value="beta-beta-alpha zinc fingers"/>
    <property type="match status" value="1"/>
</dbReference>
<feature type="region of interest" description="Disordered" evidence="8">
    <location>
        <begin position="755"/>
        <end position="778"/>
    </location>
</feature>
<evidence type="ECO:0000256" key="7">
    <source>
        <dbReference type="PROSITE-ProRule" id="PRU00042"/>
    </source>
</evidence>
<dbReference type="PROSITE" id="PS50157">
    <property type="entry name" value="ZINC_FINGER_C2H2_2"/>
    <property type="match status" value="1"/>
</dbReference>
<evidence type="ECO:0000259" key="10">
    <source>
        <dbReference type="PROSITE" id="PS50157"/>
    </source>
</evidence>
<sequence length="778" mass="81992">MDQDCGGASGAPGGSVVQVCFPGVRAAVLDSLNRQREEGRLCDLSIQVQGQVFRAHRCVLAASSPYFHDQVLLKNVTTVSLPAVMDPLAFESVLSSAYTGQLSIVRDDIVNYVTVASFLQMWHIVDKCTEILKRPRAPGAGSGGGGNPQNAPSRQQSPSSTDCLYSERERERGDRPRGAELKAERDLRERGQVSPASSPDKRPAPGHEQCALPPLASWRRPQQFSRWGRPRPPSQTAPLPALPPPGAPQPLADSQLDSNAGGESDYSSCEEVWHGHDASHAHRVGLDNDGGVAGAGGGGHFSGEAARLRSRMRPKGAPGSSMEDFQKLLGRGRERASGGGGEGEGFMERGEEPKRKRERGTEADEGMGEVAEGGGMEAAERAGHSGEYPTSVYHGDEVETVEDGEDAEVGRKDPERSSNTGPPHGVEIEAAVPGPSCPGPPLSGRPSWQVSPWLQPSGRPLEGDEEDDDEEEEDVDFGRFADESGVAFSGQTYDEIEDGTGQVSQRPLLPASPTDDSEYLLGPPDLSWPPPNIATQGPGGAMAPSRHLSPSSAQFPPSSSSSSPPIPSSSSSLSLAGAPYTGKVHFCHCGKAYTLKSMRDRHVKMQHLNLRPFACPVCAKRFKMKHHLAKHLKTHGGLRPFECGLCGKKVIWRDSFLRHQARCERLAAAGMPPGYDPASGSAVAGGDGAGSGGNDLDDGSGGGGGGGGYEYGFEDGEGFLSEGGQVKVEEADFQGEAEAAMGNLLGGVSVGGDGLGLGAPSRTMGSRGLKEEEGERYS</sequence>
<keyword evidence="6" id="KW-0539">Nucleus</keyword>
<feature type="compositionally biased region" description="Gly residues" evidence="8">
    <location>
        <begin position="683"/>
        <end position="707"/>
    </location>
</feature>
<keyword evidence="5" id="KW-0862">Zinc</keyword>
<feature type="domain" description="BTB" evidence="9">
    <location>
        <begin position="42"/>
        <end position="106"/>
    </location>
</feature>
<dbReference type="GO" id="GO:0005634">
    <property type="term" value="C:nucleus"/>
    <property type="evidence" value="ECO:0007669"/>
    <property type="project" value="UniProtKB-SubCell"/>
</dbReference>
<feature type="compositionally biased region" description="Basic and acidic residues" evidence="8">
    <location>
        <begin position="346"/>
        <end position="362"/>
    </location>
</feature>
<keyword evidence="4 7" id="KW-0863">Zinc-finger</keyword>
<dbReference type="GO" id="GO:0000981">
    <property type="term" value="F:DNA-binding transcription factor activity, RNA polymerase II-specific"/>
    <property type="evidence" value="ECO:0007669"/>
    <property type="project" value="TreeGrafter"/>
</dbReference>
<feature type="compositionally biased region" description="Basic and acidic residues" evidence="8">
    <location>
        <begin position="768"/>
        <end position="778"/>
    </location>
</feature>
<dbReference type="InterPro" id="IPR013087">
    <property type="entry name" value="Znf_C2H2_type"/>
</dbReference>
<keyword evidence="2" id="KW-0479">Metal-binding</keyword>
<feature type="domain" description="C2H2-type" evidence="10">
    <location>
        <begin position="613"/>
        <end position="640"/>
    </location>
</feature>
<dbReference type="InterPro" id="IPR000210">
    <property type="entry name" value="BTB/POZ_dom"/>
</dbReference>
<feature type="compositionally biased region" description="Basic and acidic residues" evidence="8">
    <location>
        <begin position="165"/>
        <end position="191"/>
    </location>
</feature>
<feature type="compositionally biased region" description="Acidic residues" evidence="8">
    <location>
        <begin position="463"/>
        <end position="475"/>
    </location>
</feature>
<feature type="region of interest" description="Disordered" evidence="8">
    <location>
        <begin position="332"/>
        <end position="574"/>
    </location>
</feature>
<dbReference type="Gene3D" id="3.30.710.10">
    <property type="entry name" value="Potassium Channel Kv1.1, Chain A"/>
    <property type="match status" value="1"/>
</dbReference>
<evidence type="ECO:0000256" key="4">
    <source>
        <dbReference type="ARBA" id="ARBA00022771"/>
    </source>
</evidence>
<feature type="compositionally biased region" description="Polar residues" evidence="8">
    <location>
        <begin position="154"/>
        <end position="163"/>
    </location>
</feature>
<evidence type="ECO:0000256" key="2">
    <source>
        <dbReference type="ARBA" id="ARBA00022723"/>
    </source>
</evidence>
<dbReference type="InterPro" id="IPR050457">
    <property type="entry name" value="ZnFinger_BTB_dom_contain"/>
</dbReference>
<evidence type="ECO:0000256" key="6">
    <source>
        <dbReference type="ARBA" id="ARBA00023242"/>
    </source>
</evidence>
<feature type="compositionally biased region" description="Low complexity" evidence="8">
    <location>
        <begin position="549"/>
        <end position="574"/>
    </location>
</feature>
<dbReference type="Gene3D" id="3.30.160.60">
    <property type="entry name" value="Classic Zinc Finger"/>
    <property type="match status" value="1"/>
</dbReference>
<evidence type="ECO:0000256" key="8">
    <source>
        <dbReference type="SAM" id="MobiDB-lite"/>
    </source>
</evidence>
<name>A0A8T2N7N7_9TELE</name>
<dbReference type="OrthoDB" id="6601382at2759"/>
<evidence type="ECO:0000256" key="3">
    <source>
        <dbReference type="ARBA" id="ARBA00022737"/>
    </source>
</evidence>
<feature type="compositionally biased region" description="Pro residues" evidence="8">
    <location>
        <begin position="230"/>
        <end position="248"/>
    </location>
</feature>
<dbReference type="SMART" id="SM00355">
    <property type="entry name" value="ZnF_C2H2"/>
    <property type="match status" value="2"/>
</dbReference>
<protein>
    <recommendedName>
        <fullName evidence="13">Zinc finger and BTB domain containing 22a</fullName>
    </recommendedName>
</protein>
<dbReference type="PROSITE" id="PS50097">
    <property type="entry name" value="BTB"/>
    <property type="match status" value="1"/>
</dbReference>
<evidence type="ECO:0000313" key="12">
    <source>
        <dbReference type="Proteomes" id="UP000824540"/>
    </source>
</evidence>
<keyword evidence="12" id="KW-1185">Reference proteome</keyword>
<dbReference type="SMART" id="SM00225">
    <property type="entry name" value="BTB"/>
    <property type="match status" value="1"/>
</dbReference>
<reference evidence="11" key="1">
    <citation type="thesis" date="2021" institute="BYU ScholarsArchive" country="Provo, UT, USA">
        <title>Applications of and Algorithms for Genome Assembly and Genomic Analyses with an Emphasis on Marine Teleosts.</title>
        <authorList>
            <person name="Pickett B.D."/>
        </authorList>
    </citation>
    <scope>NUCLEOTIDE SEQUENCE</scope>
    <source>
        <strain evidence="11">HI-2016</strain>
    </source>
</reference>
<evidence type="ECO:0000259" key="9">
    <source>
        <dbReference type="PROSITE" id="PS50097"/>
    </source>
</evidence>
<feature type="compositionally biased region" description="Acidic residues" evidence="8">
    <location>
        <begin position="398"/>
        <end position="407"/>
    </location>
</feature>
<comment type="caution">
    <text evidence="11">The sequence shown here is derived from an EMBL/GenBank/DDBJ whole genome shotgun (WGS) entry which is preliminary data.</text>
</comment>
<dbReference type="EMBL" id="JAFBMS010000184">
    <property type="protein sequence ID" value="KAG9333712.1"/>
    <property type="molecule type" value="Genomic_DNA"/>
</dbReference>
<dbReference type="FunFam" id="3.30.160.60:FF:000145">
    <property type="entry name" value="Zinc finger protein 574"/>
    <property type="match status" value="1"/>
</dbReference>
<dbReference type="PANTHER" id="PTHR46105:SF14">
    <property type="entry name" value="ZINC FINGER AND BTB DOMAIN-CONTAINING PROTEIN 22"/>
    <property type="match status" value="1"/>
</dbReference>
<proteinExistence type="predicted"/>
<dbReference type="InterPro" id="IPR011333">
    <property type="entry name" value="SKP1/BTB/POZ_sf"/>
</dbReference>
<dbReference type="SUPFAM" id="SSF54695">
    <property type="entry name" value="POZ domain"/>
    <property type="match status" value="1"/>
</dbReference>
<dbReference type="InterPro" id="IPR036236">
    <property type="entry name" value="Znf_C2H2_sf"/>
</dbReference>
<keyword evidence="3" id="KW-0677">Repeat</keyword>
<accession>A0A8T2N7N7</accession>
<dbReference type="PANTHER" id="PTHR46105">
    <property type="entry name" value="AGAP004733-PA"/>
    <property type="match status" value="1"/>
</dbReference>
<dbReference type="Pfam" id="PF00651">
    <property type="entry name" value="BTB"/>
    <property type="match status" value="1"/>
</dbReference>
<dbReference type="Proteomes" id="UP000824540">
    <property type="component" value="Unassembled WGS sequence"/>
</dbReference>
<dbReference type="AlphaFoldDB" id="A0A8T2N7N7"/>
<evidence type="ECO:0008006" key="13">
    <source>
        <dbReference type="Google" id="ProtNLM"/>
    </source>
</evidence>
<dbReference type="GO" id="GO:0008270">
    <property type="term" value="F:zinc ion binding"/>
    <property type="evidence" value="ECO:0007669"/>
    <property type="project" value="UniProtKB-KW"/>
</dbReference>
<gene>
    <name evidence="11" type="ORF">JZ751_010702</name>
</gene>
<evidence type="ECO:0000256" key="1">
    <source>
        <dbReference type="ARBA" id="ARBA00004123"/>
    </source>
</evidence>
<dbReference type="PROSITE" id="PS00028">
    <property type="entry name" value="ZINC_FINGER_C2H2_1"/>
    <property type="match status" value="1"/>
</dbReference>